<feature type="region of interest" description="Disordered" evidence="2">
    <location>
        <begin position="167"/>
        <end position="225"/>
    </location>
</feature>
<dbReference type="SMR" id="G4YVI2"/>
<proteinExistence type="predicted"/>
<name>G4YVI2_PHYSP</name>
<dbReference type="Proteomes" id="UP000002640">
    <property type="component" value="Unassembled WGS sequence"/>
</dbReference>
<dbReference type="GeneID" id="20638897"/>
<dbReference type="RefSeq" id="XP_009520833.1">
    <property type="nucleotide sequence ID" value="XM_009522538.1"/>
</dbReference>
<dbReference type="InParanoid" id="G4YVI2"/>
<organism evidence="3 4">
    <name type="scientific">Phytophthora sojae (strain P6497)</name>
    <name type="common">Soybean stem and root rot agent</name>
    <name type="synonym">Phytophthora megasperma f. sp. glycines</name>
    <dbReference type="NCBI Taxonomy" id="1094619"/>
    <lineage>
        <taxon>Eukaryota</taxon>
        <taxon>Sar</taxon>
        <taxon>Stramenopiles</taxon>
        <taxon>Oomycota</taxon>
        <taxon>Peronosporomycetes</taxon>
        <taxon>Peronosporales</taxon>
        <taxon>Peronosporaceae</taxon>
        <taxon>Phytophthora</taxon>
    </lineage>
</organism>
<protein>
    <submittedName>
        <fullName evidence="3">Uncharacterized protein</fullName>
    </submittedName>
</protein>
<evidence type="ECO:0000256" key="1">
    <source>
        <dbReference type="SAM" id="Coils"/>
    </source>
</evidence>
<keyword evidence="4" id="KW-1185">Reference proteome</keyword>
<dbReference type="KEGG" id="psoj:PHYSODRAFT_257752"/>
<sequence length="249" mass="27998">MQVLSETGRTMRGGTVRPPLAQLETILHELSRCQERKSKQSTESASANARQKLLNQQLKQAQEELAAAQASKAKLCEEIGALKQTKEHQAKQLDKYRLDLQASRESQKVMTKKMEALQESTWTTKQQYIRSLASRIKTSALVLQQLNGTIGTAISIRLAEDVNGCEHLKPNKRKRTQGEREQAPSENNSKHTVPSTMDRPEPPTSKTCDTNQCEHQAEDQTQDKRTIKELQMQIANLKSEYSTLSASVL</sequence>
<accession>G4YVI2</accession>
<evidence type="ECO:0000313" key="4">
    <source>
        <dbReference type="Proteomes" id="UP000002640"/>
    </source>
</evidence>
<dbReference type="EMBL" id="JH159152">
    <property type="protein sequence ID" value="EGZ25545.1"/>
    <property type="molecule type" value="Genomic_DNA"/>
</dbReference>
<gene>
    <name evidence="3" type="ORF">PHYSODRAFT_257752</name>
</gene>
<keyword evidence="1" id="KW-0175">Coiled coil</keyword>
<evidence type="ECO:0000313" key="3">
    <source>
        <dbReference type="EMBL" id="EGZ25545.1"/>
    </source>
</evidence>
<evidence type="ECO:0000256" key="2">
    <source>
        <dbReference type="SAM" id="MobiDB-lite"/>
    </source>
</evidence>
<dbReference type="OMA" id="RIMEDNE"/>
<feature type="compositionally biased region" description="Polar residues" evidence="2">
    <location>
        <begin position="204"/>
        <end position="214"/>
    </location>
</feature>
<feature type="coiled-coil region" evidence="1">
    <location>
        <begin position="44"/>
        <end position="78"/>
    </location>
</feature>
<dbReference type="AlphaFoldDB" id="G4YVI2"/>
<reference evidence="3 4" key="1">
    <citation type="journal article" date="2006" name="Science">
        <title>Phytophthora genome sequences uncover evolutionary origins and mechanisms of pathogenesis.</title>
        <authorList>
            <person name="Tyler B.M."/>
            <person name="Tripathy S."/>
            <person name="Zhang X."/>
            <person name="Dehal P."/>
            <person name="Jiang R.H."/>
            <person name="Aerts A."/>
            <person name="Arredondo F.D."/>
            <person name="Baxter L."/>
            <person name="Bensasson D."/>
            <person name="Beynon J.L."/>
            <person name="Chapman J."/>
            <person name="Damasceno C.M."/>
            <person name="Dorrance A.E."/>
            <person name="Dou D."/>
            <person name="Dickerman A.W."/>
            <person name="Dubchak I.L."/>
            <person name="Garbelotto M."/>
            <person name="Gijzen M."/>
            <person name="Gordon S.G."/>
            <person name="Govers F."/>
            <person name="Grunwald N.J."/>
            <person name="Huang W."/>
            <person name="Ivors K.L."/>
            <person name="Jones R.W."/>
            <person name="Kamoun S."/>
            <person name="Krampis K."/>
            <person name="Lamour K.H."/>
            <person name="Lee M.K."/>
            <person name="McDonald W.H."/>
            <person name="Medina M."/>
            <person name="Meijer H.J."/>
            <person name="Nordberg E.K."/>
            <person name="Maclean D.J."/>
            <person name="Ospina-Giraldo M.D."/>
            <person name="Morris P.F."/>
            <person name="Phuntumart V."/>
            <person name="Putnam N.H."/>
            <person name="Rash S."/>
            <person name="Rose J.K."/>
            <person name="Sakihama Y."/>
            <person name="Salamov A.A."/>
            <person name="Savidor A."/>
            <person name="Scheuring C.F."/>
            <person name="Smith B.M."/>
            <person name="Sobral B.W."/>
            <person name="Terry A."/>
            <person name="Torto-Alalibo T.A."/>
            <person name="Win J."/>
            <person name="Xu Z."/>
            <person name="Zhang H."/>
            <person name="Grigoriev I.V."/>
            <person name="Rokhsar D.S."/>
            <person name="Boore J.L."/>
        </authorList>
    </citation>
    <scope>NUCLEOTIDE SEQUENCE [LARGE SCALE GENOMIC DNA]</scope>
    <source>
        <strain evidence="3 4">P6497</strain>
    </source>
</reference>
<feature type="compositionally biased region" description="Polar residues" evidence="2">
    <location>
        <begin position="184"/>
        <end position="195"/>
    </location>
</feature>
<feature type="compositionally biased region" description="Basic and acidic residues" evidence="2">
    <location>
        <begin position="215"/>
        <end position="225"/>
    </location>
</feature>